<keyword evidence="1" id="KW-0472">Membrane</keyword>
<name>A0ABW3XXH2_9FLAO</name>
<evidence type="ECO:0000256" key="1">
    <source>
        <dbReference type="SAM" id="Phobius"/>
    </source>
</evidence>
<keyword evidence="1" id="KW-1133">Transmembrane helix</keyword>
<gene>
    <name evidence="2" type="ORF">ACFQ39_01375</name>
</gene>
<dbReference type="RefSeq" id="WP_377175681.1">
    <property type="nucleotide sequence ID" value="NZ_JBHTMY010000001.1"/>
</dbReference>
<dbReference type="Gene3D" id="3.40.30.10">
    <property type="entry name" value="Glutaredoxin"/>
    <property type="match status" value="1"/>
</dbReference>
<feature type="transmembrane region" description="Helical" evidence="1">
    <location>
        <begin position="12"/>
        <end position="31"/>
    </location>
</feature>
<organism evidence="2 3">
    <name type="scientific">Namhaeicola litoreus</name>
    <dbReference type="NCBI Taxonomy" id="1052145"/>
    <lineage>
        <taxon>Bacteria</taxon>
        <taxon>Pseudomonadati</taxon>
        <taxon>Bacteroidota</taxon>
        <taxon>Flavobacteriia</taxon>
        <taxon>Flavobacteriales</taxon>
        <taxon>Flavobacteriaceae</taxon>
        <taxon>Namhaeicola</taxon>
    </lineage>
</organism>
<evidence type="ECO:0000313" key="3">
    <source>
        <dbReference type="Proteomes" id="UP001597201"/>
    </source>
</evidence>
<dbReference type="SUPFAM" id="SSF52833">
    <property type="entry name" value="Thioredoxin-like"/>
    <property type="match status" value="1"/>
</dbReference>
<evidence type="ECO:0000313" key="2">
    <source>
        <dbReference type="EMBL" id="MFD1314252.1"/>
    </source>
</evidence>
<reference evidence="3" key="1">
    <citation type="journal article" date="2019" name="Int. J. Syst. Evol. Microbiol.">
        <title>The Global Catalogue of Microorganisms (GCM) 10K type strain sequencing project: providing services to taxonomists for standard genome sequencing and annotation.</title>
        <authorList>
            <consortium name="The Broad Institute Genomics Platform"/>
            <consortium name="The Broad Institute Genome Sequencing Center for Infectious Disease"/>
            <person name="Wu L."/>
            <person name="Ma J."/>
        </authorList>
    </citation>
    <scope>NUCLEOTIDE SEQUENCE [LARGE SCALE GENOMIC DNA]</scope>
    <source>
        <strain evidence="3">CCUG 61485</strain>
    </source>
</reference>
<proteinExistence type="predicted"/>
<keyword evidence="1" id="KW-0812">Transmembrane</keyword>
<dbReference type="InterPro" id="IPR036249">
    <property type="entry name" value="Thioredoxin-like_sf"/>
</dbReference>
<dbReference type="EMBL" id="JBHTMY010000001">
    <property type="protein sequence ID" value="MFD1314252.1"/>
    <property type="molecule type" value="Genomic_DNA"/>
</dbReference>
<accession>A0ABW3XXH2</accession>
<comment type="caution">
    <text evidence="2">The sequence shown here is derived from an EMBL/GenBank/DDBJ whole genome shotgun (WGS) entry which is preliminary data.</text>
</comment>
<keyword evidence="3" id="KW-1185">Reference proteome</keyword>
<sequence length="219" mass="25366">MSQKKVNKKSKIILSILFFGPLLFYLSLLTGTHSYTKLPVLTENINSLKQFEDAEDHSFVGHVTVLAFLGEDVLNYKTNALNLNEKIYKNFYGYPDFQILVLMPVGTEEKVAQLRKELGATSDIEKWYFVFKEKKEIKEIFQSLHTPYLMNEVNYSPYAFIIDKNGNLRGRNDDEDEVNGLLYGYNAETVALIHQKMVDDMKVLMAEYRLALKSNKREI</sequence>
<dbReference type="Proteomes" id="UP001597201">
    <property type="component" value="Unassembled WGS sequence"/>
</dbReference>
<protein>
    <submittedName>
        <fullName evidence="2">Uncharacterized protein</fullName>
    </submittedName>
</protein>